<evidence type="ECO:0000256" key="7">
    <source>
        <dbReference type="SAM" id="Phobius"/>
    </source>
</evidence>
<dbReference type="EMBL" id="JARPMG010000001">
    <property type="protein sequence ID" value="KAJ8103741.1"/>
    <property type="molecule type" value="Genomic_DNA"/>
</dbReference>
<dbReference type="InterPro" id="IPR050925">
    <property type="entry name" value="Rhomboid_protease_S54"/>
</dbReference>
<evidence type="ECO:0000256" key="2">
    <source>
        <dbReference type="ARBA" id="ARBA00009045"/>
    </source>
</evidence>
<dbReference type="AlphaFoldDB" id="A0AAD7QYJ7"/>
<feature type="transmembrane region" description="Helical" evidence="7">
    <location>
        <begin position="272"/>
        <end position="293"/>
    </location>
</feature>
<dbReference type="RefSeq" id="XP_056047191.1">
    <property type="nucleotide sequence ID" value="XM_056191306.1"/>
</dbReference>
<evidence type="ECO:0000256" key="3">
    <source>
        <dbReference type="ARBA" id="ARBA00022692"/>
    </source>
</evidence>
<feature type="transmembrane region" description="Helical" evidence="7">
    <location>
        <begin position="242"/>
        <end position="260"/>
    </location>
</feature>
<comment type="caution">
    <text evidence="9">The sequence shown here is derived from an EMBL/GenBank/DDBJ whole genome shotgun (WGS) entry which is preliminary data.</text>
</comment>
<dbReference type="Gene3D" id="1.20.1540.10">
    <property type="entry name" value="Rhomboid-like"/>
    <property type="match status" value="1"/>
</dbReference>
<evidence type="ECO:0000256" key="6">
    <source>
        <dbReference type="ARBA" id="ARBA00023136"/>
    </source>
</evidence>
<dbReference type="Proteomes" id="UP001217417">
    <property type="component" value="Unassembled WGS sequence"/>
</dbReference>
<dbReference type="InterPro" id="IPR022764">
    <property type="entry name" value="Peptidase_S54_rhomboid_dom"/>
</dbReference>
<evidence type="ECO:0000256" key="5">
    <source>
        <dbReference type="ARBA" id="ARBA00022989"/>
    </source>
</evidence>
<evidence type="ECO:0000259" key="8">
    <source>
        <dbReference type="Pfam" id="PF01694"/>
    </source>
</evidence>
<keyword evidence="5 7" id="KW-1133">Transmembrane helix</keyword>
<dbReference type="GO" id="GO:0004252">
    <property type="term" value="F:serine-type endopeptidase activity"/>
    <property type="evidence" value="ECO:0007669"/>
    <property type="project" value="InterPro"/>
</dbReference>
<accession>A0AAD7QYJ7</accession>
<evidence type="ECO:0000313" key="9">
    <source>
        <dbReference type="EMBL" id="KAJ8103741.1"/>
    </source>
</evidence>
<comment type="subcellular location">
    <subcellularLocation>
        <location evidence="1">Membrane</location>
        <topology evidence="1">Multi-pass membrane protein</topology>
    </subcellularLocation>
</comment>
<dbReference type="Pfam" id="PF01694">
    <property type="entry name" value="Rhomboid"/>
    <property type="match status" value="1"/>
</dbReference>
<gene>
    <name evidence="9" type="ORF">POJ06DRAFT_6336</name>
</gene>
<organism evidence="9 10">
    <name type="scientific">Lipomyces tetrasporus</name>
    <dbReference type="NCBI Taxonomy" id="54092"/>
    <lineage>
        <taxon>Eukaryota</taxon>
        <taxon>Fungi</taxon>
        <taxon>Dikarya</taxon>
        <taxon>Ascomycota</taxon>
        <taxon>Saccharomycotina</taxon>
        <taxon>Lipomycetes</taxon>
        <taxon>Lipomycetales</taxon>
        <taxon>Lipomycetaceae</taxon>
        <taxon>Lipomyces</taxon>
    </lineage>
</organism>
<keyword evidence="6 7" id="KW-0472">Membrane</keyword>
<feature type="transmembrane region" description="Helical" evidence="7">
    <location>
        <begin position="86"/>
        <end position="105"/>
    </location>
</feature>
<dbReference type="PANTHER" id="PTHR43731:SF14">
    <property type="entry name" value="PRESENILIN-ASSOCIATED RHOMBOID-LIKE PROTEIN, MITOCHONDRIAL"/>
    <property type="match status" value="1"/>
</dbReference>
<keyword evidence="3 7" id="KW-0812">Transmembrane</keyword>
<protein>
    <recommendedName>
        <fullName evidence="8">Peptidase S54 rhomboid domain-containing protein</fullName>
    </recommendedName>
</protein>
<dbReference type="GO" id="GO:0016020">
    <property type="term" value="C:membrane"/>
    <property type="evidence" value="ECO:0007669"/>
    <property type="project" value="UniProtKB-SubCell"/>
</dbReference>
<sequence length="334" mass="37063">MVLSWRLSQGTCLSPSSILFRRLPGSITRQNIRTLPFSHTPRRNFFTSNGPNPDDSYLYDYTKDYLARRDSFVSQTRNPFYSYPGFIVRFVAASAVLSTGFLFVSEWGHSYAGKNEYLRNLMASSPSPVTVTLAATNVALFVLKRTVPGLAPFLVQHGYLRLDLMTRTRQISSPASPASSIFLSAFSHRDGMHIFMNAYAMYNLGSFIEMVYGPHAIFLLYAVCGSTGPISSLLLQRTHLPTLGASAVCMGMLSFLSTMRPDLEVSMLGLPFIRMTMETATFGTAAWSVFGIVRGYMGKRGGIDHAGHLGGLIGGWFLANWVQDVKAQKVKNRW</sequence>
<proteinExistence type="inferred from homology"/>
<name>A0AAD7QYJ7_9ASCO</name>
<feature type="transmembrane region" description="Helical" evidence="7">
    <location>
        <begin position="218"/>
        <end position="235"/>
    </location>
</feature>
<feature type="domain" description="Peptidase S54 rhomboid" evidence="8">
    <location>
        <begin position="180"/>
        <end position="319"/>
    </location>
</feature>
<dbReference type="GeneID" id="80886472"/>
<comment type="similarity">
    <text evidence="2">Belongs to the peptidase S54 family.</text>
</comment>
<evidence type="ECO:0000256" key="4">
    <source>
        <dbReference type="ARBA" id="ARBA00022801"/>
    </source>
</evidence>
<feature type="transmembrane region" description="Helical" evidence="7">
    <location>
        <begin position="125"/>
        <end position="143"/>
    </location>
</feature>
<keyword evidence="4" id="KW-0378">Hydrolase</keyword>
<reference evidence="9" key="1">
    <citation type="submission" date="2023-03" db="EMBL/GenBank/DDBJ databases">
        <title>Near-Complete genome sequence of Lipomyces tetrasporous NRRL Y-64009, an oleaginous yeast capable of growing on lignocellulosic hydrolysates.</title>
        <authorList>
            <consortium name="Lawrence Berkeley National Laboratory"/>
            <person name="Jagtap S.S."/>
            <person name="Liu J.-J."/>
            <person name="Walukiewicz H.E."/>
            <person name="Pangilinan J."/>
            <person name="Lipzen A."/>
            <person name="Ahrendt S."/>
            <person name="Koriabine M."/>
            <person name="Cobaugh K."/>
            <person name="Salamov A."/>
            <person name="Yoshinaga Y."/>
            <person name="Ng V."/>
            <person name="Daum C."/>
            <person name="Grigoriev I.V."/>
            <person name="Slininger P.J."/>
            <person name="Dien B.S."/>
            <person name="Jin Y.-S."/>
            <person name="Rao C.V."/>
        </authorList>
    </citation>
    <scope>NUCLEOTIDE SEQUENCE</scope>
    <source>
        <strain evidence="9">NRRL Y-64009</strain>
    </source>
</reference>
<evidence type="ECO:0000313" key="10">
    <source>
        <dbReference type="Proteomes" id="UP001217417"/>
    </source>
</evidence>
<dbReference type="SUPFAM" id="SSF144091">
    <property type="entry name" value="Rhomboid-like"/>
    <property type="match status" value="1"/>
</dbReference>
<evidence type="ECO:0000256" key="1">
    <source>
        <dbReference type="ARBA" id="ARBA00004141"/>
    </source>
</evidence>
<keyword evidence="10" id="KW-1185">Reference proteome</keyword>
<dbReference type="PANTHER" id="PTHR43731">
    <property type="entry name" value="RHOMBOID PROTEASE"/>
    <property type="match status" value="1"/>
</dbReference>
<dbReference type="InterPro" id="IPR035952">
    <property type="entry name" value="Rhomboid-like_sf"/>
</dbReference>